<evidence type="ECO:0000256" key="1">
    <source>
        <dbReference type="ARBA" id="ARBA00009049"/>
    </source>
</evidence>
<comment type="caution">
    <text evidence="6">The sequence shown here is derived from an EMBL/GenBank/DDBJ whole genome shotgun (WGS) entry which is preliminary data.</text>
</comment>
<feature type="compositionally biased region" description="Acidic residues" evidence="5">
    <location>
        <begin position="629"/>
        <end position="643"/>
    </location>
</feature>
<dbReference type="AlphaFoldDB" id="A0AAV6RS78"/>
<evidence type="ECO:0000313" key="6">
    <source>
        <dbReference type="EMBL" id="KAG7507538.1"/>
    </source>
</evidence>
<dbReference type="EMBL" id="JAGKHQ010000010">
    <property type="protein sequence ID" value="KAG7507538.1"/>
    <property type="molecule type" value="Genomic_DNA"/>
</dbReference>
<feature type="region of interest" description="Disordered" evidence="5">
    <location>
        <begin position="169"/>
        <end position="266"/>
    </location>
</feature>
<dbReference type="Pfam" id="PF10165">
    <property type="entry name" value="Ric8"/>
    <property type="match status" value="1"/>
</dbReference>
<accession>A0AAV6RS78</accession>
<keyword evidence="3" id="KW-0143">Chaperone</keyword>
<dbReference type="GO" id="GO:0001965">
    <property type="term" value="F:G-protein alpha-subunit binding"/>
    <property type="evidence" value="ECO:0007669"/>
    <property type="project" value="UniProtKB-UniRule"/>
</dbReference>
<organism evidence="6 7">
    <name type="scientific">Solea senegalensis</name>
    <name type="common">Senegalese sole</name>
    <dbReference type="NCBI Taxonomy" id="28829"/>
    <lineage>
        <taxon>Eukaryota</taxon>
        <taxon>Metazoa</taxon>
        <taxon>Chordata</taxon>
        <taxon>Craniata</taxon>
        <taxon>Vertebrata</taxon>
        <taxon>Euteleostomi</taxon>
        <taxon>Actinopterygii</taxon>
        <taxon>Neopterygii</taxon>
        <taxon>Teleostei</taxon>
        <taxon>Neoteleostei</taxon>
        <taxon>Acanthomorphata</taxon>
        <taxon>Carangaria</taxon>
        <taxon>Pleuronectiformes</taxon>
        <taxon>Pleuronectoidei</taxon>
        <taxon>Soleidae</taxon>
        <taxon>Solea</taxon>
    </lineage>
</organism>
<evidence type="ECO:0000256" key="4">
    <source>
        <dbReference type="RuleBase" id="RU369048"/>
    </source>
</evidence>
<name>A0AAV6RS78_SOLSE</name>
<dbReference type="GO" id="GO:0005085">
    <property type="term" value="F:guanyl-nucleotide exchange factor activity"/>
    <property type="evidence" value="ECO:0007669"/>
    <property type="project" value="UniProtKB-UniRule"/>
</dbReference>
<dbReference type="PANTHER" id="PTHR12425:SF3">
    <property type="entry name" value="SYNEMBRYN"/>
    <property type="match status" value="1"/>
</dbReference>
<feature type="compositionally biased region" description="Acidic residues" evidence="5">
    <location>
        <begin position="187"/>
        <end position="199"/>
    </location>
</feature>
<feature type="region of interest" description="Disordered" evidence="5">
    <location>
        <begin position="665"/>
        <end position="704"/>
    </location>
</feature>
<comment type="function">
    <text evidence="4">Chaperone that specifically binds and folds nascent G alpha proteins prior to G protein heterotrimer formation. Also acts as a guanine nucleotide exchange factor (GEF) for G alpha proteins by stimulating exchange of bound GDP for free GTP.</text>
</comment>
<comment type="subunit">
    <text evidence="4">Interacts with some GDP-bound G alpha proteins. Does not interact with G-alpha proteins when they are in complex with subunits beta and gamma.</text>
</comment>
<keyword evidence="2 4" id="KW-0344">Guanine-nucleotide releasing factor</keyword>
<comment type="similarity">
    <text evidence="1 4">Belongs to the synembryn family.</text>
</comment>
<dbReference type="Proteomes" id="UP000693946">
    <property type="component" value="Linkage Group LG18"/>
</dbReference>
<comment type="subcellular location">
    <subcellularLocation>
        <location evidence="4">Cytoplasm</location>
    </subcellularLocation>
</comment>
<gene>
    <name evidence="6" type="ORF">JOB18_037383</name>
</gene>
<keyword evidence="4" id="KW-0963">Cytoplasm</keyword>
<evidence type="ECO:0000256" key="2">
    <source>
        <dbReference type="ARBA" id="ARBA00022658"/>
    </source>
</evidence>
<sequence>MDVDVEGIIQCIKQGDESGVQAQLQEFNKEFAQCFFFDAEERDRRKQRKLEEFRKNKVREYADSDSECDEYDQEDRGLLLRQNLAVVLVRFIRTEMKSSVLRVSLRALRILSRDKKVLAPLVTDGALLTLAKRAGLTTSDASEEATDPDSVFYDNIIASLAEAKVLQCRTNEDEGEAEGAKATDQNSFDEEEEEEEEDAKSDVSAAYSGDADAMSWSASHRTSINEMHRGSIHHRVLERGRRDRRESKMQGAEEGEEEEEGESGEEAARKEAMKVLCNVVYNSTWAQGRFSALRLLSGLVQCLSSSIRCSSPSSVQFYELRLMFLTTALRPELSTQLQQEGGLSILTAALERSLDVQWKDQYVCELEPTPNPISLDASQQITEILKILFNISYSSHRQEPSEDDAALYRHLVAILRLCLMRKCMLSDDTDELQGHTVNLLSALPLQCLDVLLLAAPEPGSEQCEGVNMDCVHTLLTFMERRLDSGDKMKEKLTPVLNLLTESCRSHRETRHYIRQHILPPLTDVSHRPEEGSTVKSRLIRLMTHLDTDLKHCAADLIFVLCKENVRRYVKYTGYGNAAGLLATRGLLSGQRPRVFNSVTRYSSDSDSDTEEYRKVKDRVNPVTGRLEAEQSDPMEGMTEEEKEEEAKKLITLFSKLSRSNIIQPMQVNSEGKLVPLSGLRDHSLSEEERSESENDGEAEKGDNN</sequence>
<dbReference type="GO" id="GO:0005886">
    <property type="term" value="C:plasma membrane"/>
    <property type="evidence" value="ECO:0007669"/>
    <property type="project" value="TreeGrafter"/>
</dbReference>
<feature type="compositionally biased region" description="Basic and acidic residues" evidence="5">
    <location>
        <begin position="610"/>
        <end position="619"/>
    </location>
</feature>
<feature type="compositionally biased region" description="Polar residues" evidence="5">
    <location>
        <begin position="216"/>
        <end position="225"/>
    </location>
</feature>
<dbReference type="GO" id="GO:0007186">
    <property type="term" value="P:G protein-coupled receptor signaling pathway"/>
    <property type="evidence" value="ECO:0007669"/>
    <property type="project" value="TreeGrafter"/>
</dbReference>
<reference evidence="6 7" key="1">
    <citation type="journal article" date="2021" name="Sci. Rep.">
        <title>Chromosome anchoring in Senegalese sole (Solea senegalensis) reveals sex-associated markers and genome rearrangements in flatfish.</title>
        <authorList>
            <person name="Guerrero-Cozar I."/>
            <person name="Gomez-Garrido J."/>
            <person name="Berbel C."/>
            <person name="Martinez-Blanch J.F."/>
            <person name="Alioto T."/>
            <person name="Claros M.G."/>
            <person name="Gagnaire P.A."/>
            <person name="Manchado M."/>
        </authorList>
    </citation>
    <scope>NUCLEOTIDE SEQUENCE [LARGE SCALE GENOMIC DNA]</scope>
    <source>
        <strain evidence="6">Sse05_10M</strain>
    </source>
</reference>
<dbReference type="PANTHER" id="PTHR12425">
    <property type="entry name" value="SYNEMBRYN"/>
    <property type="match status" value="1"/>
</dbReference>
<feature type="compositionally biased region" description="Basic and acidic residues" evidence="5">
    <location>
        <begin position="235"/>
        <end position="248"/>
    </location>
</feature>
<feature type="region of interest" description="Disordered" evidence="5">
    <location>
        <begin position="599"/>
        <end position="645"/>
    </location>
</feature>
<evidence type="ECO:0000256" key="5">
    <source>
        <dbReference type="SAM" id="MobiDB-lite"/>
    </source>
</evidence>
<dbReference type="GO" id="GO:0005737">
    <property type="term" value="C:cytoplasm"/>
    <property type="evidence" value="ECO:0007669"/>
    <property type="project" value="UniProtKB-SubCell"/>
</dbReference>
<feature type="compositionally biased region" description="Acidic residues" evidence="5">
    <location>
        <begin position="253"/>
        <end position="265"/>
    </location>
</feature>
<evidence type="ECO:0000256" key="3">
    <source>
        <dbReference type="ARBA" id="ARBA00023186"/>
    </source>
</evidence>
<evidence type="ECO:0000313" key="7">
    <source>
        <dbReference type="Proteomes" id="UP000693946"/>
    </source>
</evidence>
<proteinExistence type="inferred from homology"/>
<keyword evidence="7" id="KW-1185">Reference proteome</keyword>
<protein>
    <recommendedName>
        <fullName evidence="4">Synembryn</fullName>
    </recommendedName>
    <alternativeName>
        <fullName evidence="4">Protein Ric-8</fullName>
    </alternativeName>
</protein>
<dbReference type="InterPro" id="IPR019318">
    <property type="entry name" value="Gua_nucleotide_exch_fac_Ric8"/>
</dbReference>